<accession>A0A058YZN0</accession>
<gene>
    <name evidence="1" type="ORF">H696_06127</name>
</gene>
<protein>
    <submittedName>
        <fullName evidence="1">Uncharacterized protein</fullName>
    </submittedName>
</protein>
<dbReference type="InterPro" id="IPR009030">
    <property type="entry name" value="Growth_fac_rcpt_cys_sf"/>
</dbReference>
<evidence type="ECO:0000313" key="2">
    <source>
        <dbReference type="Proteomes" id="UP000030693"/>
    </source>
</evidence>
<proteinExistence type="predicted"/>
<dbReference type="eggNOG" id="ENOG502SYIB">
    <property type="taxonomic scope" value="Eukaryota"/>
</dbReference>
<dbReference type="EMBL" id="KB932219">
    <property type="protein sequence ID" value="KCV67434.1"/>
    <property type="molecule type" value="Genomic_DNA"/>
</dbReference>
<dbReference type="AlphaFoldDB" id="A0A058YZN0"/>
<reference evidence="1" key="1">
    <citation type="submission" date="2013-04" db="EMBL/GenBank/DDBJ databases">
        <title>The Genome Sequence of Fonticula alba ATCC 38817.</title>
        <authorList>
            <consortium name="The Broad Institute Genomics Platform"/>
            <person name="Russ C."/>
            <person name="Cuomo C."/>
            <person name="Burger G."/>
            <person name="Gray M.W."/>
            <person name="Holland P.W.H."/>
            <person name="King N."/>
            <person name="Lang F.B.F."/>
            <person name="Roger A.J."/>
            <person name="Ruiz-Trillo I."/>
            <person name="Brown M."/>
            <person name="Walker B."/>
            <person name="Young S."/>
            <person name="Zeng Q."/>
            <person name="Gargeya S."/>
            <person name="Fitzgerald M."/>
            <person name="Haas B."/>
            <person name="Abouelleil A."/>
            <person name="Allen A.W."/>
            <person name="Alvarado L."/>
            <person name="Arachchi H.M."/>
            <person name="Berlin A.M."/>
            <person name="Chapman S.B."/>
            <person name="Gainer-Dewar J."/>
            <person name="Goldberg J."/>
            <person name="Griggs A."/>
            <person name="Gujja S."/>
            <person name="Hansen M."/>
            <person name="Howarth C."/>
            <person name="Imamovic A."/>
            <person name="Ireland A."/>
            <person name="Larimer J."/>
            <person name="McCowan C."/>
            <person name="Murphy C."/>
            <person name="Pearson M."/>
            <person name="Poon T.W."/>
            <person name="Priest M."/>
            <person name="Roberts A."/>
            <person name="Saif S."/>
            <person name="Shea T."/>
            <person name="Sisk P."/>
            <person name="Sykes S."/>
            <person name="Wortman J."/>
            <person name="Nusbaum C."/>
            <person name="Birren B."/>
        </authorList>
    </citation>
    <scope>NUCLEOTIDE SEQUENCE [LARGE SCALE GENOMIC DNA]</scope>
    <source>
        <strain evidence="1">ATCC 38817</strain>
    </source>
</reference>
<dbReference type="RefSeq" id="XP_009498161.1">
    <property type="nucleotide sequence ID" value="XM_009499886.1"/>
</dbReference>
<dbReference type="SUPFAM" id="SSF57184">
    <property type="entry name" value="Growth factor receptor domain"/>
    <property type="match status" value="1"/>
</dbReference>
<evidence type="ECO:0000313" key="1">
    <source>
        <dbReference type="EMBL" id="KCV67434.1"/>
    </source>
</evidence>
<dbReference type="Proteomes" id="UP000030693">
    <property type="component" value="Unassembled WGS sequence"/>
</dbReference>
<dbReference type="GeneID" id="20530852"/>
<organism evidence="1">
    <name type="scientific">Fonticula alba</name>
    <name type="common">Slime mold</name>
    <dbReference type="NCBI Taxonomy" id="691883"/>
    <lineage>
        <taxon>Eukaryota</taxon>
        <taxon>Rotosphaerida</taxon>
        <taxon>Fonticulaceae</taxon>
        <taxon>Fonticula</taxon>
    </lineage>
</organism>
<sequence length="994" mass="107205">MDTPTRSRAWPQSGPVTARRRAQAYLLAVLVATLALVLTRPAAGQSSTPPFTLLSFVSANDKLVPGPAEAELYTEADGSTYALLWDGPAKSQASTYQGVSTATEGEVRWGPQFRTTVSHHIARHNMRPMLGPDAEFLVFPRPTQRRGFAMILEYTSTAFALLEWYATYSYPNGGTGQVLKGFLNIFTLDVTLLVAVEKGPAWDIFWVEVTEGMPGTFESLLFTTHVKPTADLFVEVPTGGAIYVPLLDSLDTYQRMSKPGPVSRSTYAWGAPLQQVVLTRLVPPANLSCQGGDMVALTVLGQIEVKTCFTSLWSNPRYTTKLPLGAASTGRLIAAPLVDSSTVEPHFYYLADASTAMPATLWRVRFHAGGSFTWTQVRLPGSGWDLAKTQLLLLPVTGSPSKRWTLVIGGRAYYDPADFLCGVDATIACPGEPGWWASPTGWVCKPRSIMAPMVASRSLCFGCHAGYYADTRDRCSVCAGDLLLEVKQGPYAGPASCVAACSPGYVQEGRLCVKSQARLPSGALGMDMSLGAYAPRVSGSSTPVRVVGMAATHLLLNSQSRLMLRPESRLNPDLPREGALLLTDTGEVLLSTLSNLSAASPAPMARVASLSGRSMEPRLRELGPFPGLRYSDEQLAIVSCGSRISVVFVTCSFPAFGSPTPCTVSDATVVDLGPGMEITKCYDMHSASSTMEILIPIATSTSGRHVVRLRKDVSTMEILIPIATSTSGRHVVRLRKVGSQAAFEHHIVRDVHAVADLPGLSMVLTLDSFKTVALYKKDLAANDPRTELLAQQDISFSGYWHSVFRVPVVREADSTVLRYDTVFSGTEYGSWVVAMATKGGMYLTGKLLDATRPRQVLGKPYLQPVNERCLLAELVTSDPEFPAALVLLSDRVLGMAVVQCLPNSQNQCHLLPAFFHEDPYRELGLAQMQDVVMHAADLRAGHFATLLAVNQAGDVQRVAFKADCPARTFGIWCKPCHGSCLGGCTGPTSADCVV</sequence>
<keyword evidence="2" id="KW-1185">Reference proteome</keyword>
<name>A0A058YZN0_FONAL</name>